<dbReference type="PANTHER" id="PTHR16099">
    <property type="entry name" value="8-OXO-DGTP DIPHOSPHATES NUDT15"/>
    <property type="match status" value="1"/>
</dbReference>
<dbReference type="FunFam" id="3.90.79.10:FF:000060">
    <property type="entry name" value="Nudix hydrolase 1"/>
    <property type="match status" value="2"/>
</dbReference>
<evidence type="ECO:0007829" key="14">
    <source>
        <dbReference type="PeptideAtlas" id="B7QIE9"/>
    </source>
</evidence>
<dbReference type="VEuPathDB" id="VectorBase:ISCW014560"/>
<dbReference type="PANTHER" id="PTHR16099:SF5">
    <property type="entry name" value="NUCLEOTIDE TRIPHOSPHATE DIPHOSPHATASE NUDT15"/>
    <property type="match status" value="1"/>
</dbReference>
<dbReference type="OrthoDB" id="8948150at2759"/>
<dbReference type="EMBL" id="ABJB010035129">
    <property type="status" value="NOT_ANNOTATED_CDS"/>
    <property type="molecule type" value="Genomic_DNA"/>
</dbReference>
<dbReference type="EMBL" id="ABJB010457074">
    <property type="status" value="NOT_ANNOTATED_CDS"/>
    <property type="molecule type" value="Genomic_DNA"/>
</dbReference>
<dbReference type="PaxDb" id="6945-B7QIE9"/>
<dbReference type="GO" id="GO:0008270">
    <property type="term" value="F:zinc ion binding"/>
    <property type="evidence" value="ECO:0007669"/>
    <property type="project" value="UniProtKB-KW"/>
</dbReference>
<evidence type="ECO:0000259" key="10">
    <source>
        <dbReference type="PROSITE" id="PS51462"/>
    </source>
</evidence>
<evidence type="ECO:0000256" key="7">
    <source>
        <dbReference type="SAM" id="Coils"/>
    </source>
</evidence>
<keyword evidence="5 6" id="KW-0238">DNA-binding</keyword>
<keyword evidence="7" id="KW-0175">Coiled coil</keyword>
<dbReference type="CDD" id="cd04678">
    <property type="entry name" value="NUDIX_MTH2_Nudt15"/>
    <property type="match status" value="2"/>
</dbReference>
<reference evidence="12" key="2">
    <citation type="submission" date="2020-05" db="UniProtKB">
        <authorList>
            <consortium name="EnsemblMetazoa"/>
        </authorList>
    </citation>
    <scope>IDENTIFICATION</scope>
    <source>
        <strain evidence="12">wikel</strain>
    </source>
</reference>
<evidence type="ECO:0000256" key="6">
    <source>
        <dbReference type="PROSITE-ProRule" id="PRU00309"/>
    </source>
</evidence>
<dbReference type="GO" id="GO:0035539">
    <property type="term" value="F:8-oxo-7,8-dihydrodeoxyguanosine triphosphate pyrophosphatase activity"/>
    <property type="evidence" value="ECO:0000318"/>
    <property type="project" value="GO_Central"/>
</dbReference>
<dbReference type="GO" id="GO:0015020">
    <property type="term" value="F:glucuronosyltransferase activity"/>
    <property type="evidence" value="ECO:0007669"/>
    <property type="project" value="UniProtKB-EC"/>
</dbReference>
<dbReference type="VEuPathDB" id="VectorBase:ISCP_020621"/>
<evidence type="ECO:0000313" key="13">
    <source>
        <dbReference type="Proteomes" id="UP000001555"/>
    </source>
</evidence>
<dbReference type="EC" id="2.4.1.17" evidence="11"/>
<evidence type="ECO:0000256" key="1">
    <source>
        <dbReference type="ARBA" id="ARBA00022723"/>
    </source>
</evidence>
<evidence type="ECO:0000313" key="12">
    <source>
        <dbReference type="EnsemblMetazoa" id="ISCW014560-PA"/>
    </source>
</evidence>
<dbReference type="PROSITE" id="PS00893">
    <property type="entry name" value="NUDIX_BOX"/>
    <property type="match status" value="1"/>
</dbReference>
<keyword evidence="3 11" id="KW-0378">Hydrolase</keyword>
<dbReference type="Pfam" id="PF05485">
    <property type="entry name" value="THAP"/>
    <property type="match status" value="1"/>
</dbReference>
<protein>
    <submittedName>
        <fullName evidence="11 12">Nudix hydrolase, putative</fullName>
        <ecNumber evidence="11">2.4.1.17</ecNumber>
    </submittedName>
</protein>
<dbReference type="EMBL" id="ABJB010007411">
    <property type="status" value="NOT_ANNOTATED_CDS"/>
    <property type="molecule type" value="Genomic_DNA"/>
</dbReference>
<sequence>MCSELKNQLKTSRCQLDMLEELRRATVESLTRQAQALPLDSLLQYTQTLLNLLHTKYNLSFEGNSEGHDATEEVAGAAGDALQKYLQMCSELKNQLKTSRCQLDMLEELRRATVESLTRQAQALPLDSLLQYTQTLLNLLHTKYNLSFEGNSEEVVQELWKRIEAARVEPTKRPGVGVAMFVLSEKHPESVLLGRRKDVLGHGLYQVPGGHLEFGESWEQAAYREVLEETGLHVHNVSLCSIVDTIEAEQDYHYITVFMRGYVDETRGSEPRNMEPQKCEERQNMSETPMDTEKPSGGLTFLATYQAKPAKPQGHRCIALGCNSIRYGYDDAKLRYFRLPPDENRRNQWLTNCGREDLKSHPVKSLVTKVLCQLHFHDSQFMNAHNYQRLVWNALPTLFGSDTRKPEEFKPLVDAKAATQAQDHAYTAAGGGGADQRRYMLLCADLKRQLADKERQLELLQKYRDTMFDTVLRQARALPPDKQRSLVGSLLASLKPRPDAVLQLLRQNALVGPELPPEATEPRVRVEVLLLSREHPGCALLGMGTHCALGRGLYQPPADFIHFGESWEAAAARATQQETGLPIQEPQVCSVVETLRPQDQFHCISIFMAAHVACPDPQPSPPEQATCANWQWFLWEALPSEDLLFWTLRDLRRNNIINLDNFL</sequence>
<dbReference type="EMBL" id="ABJB010511380">
    <property type="status" value="NOT_ANNOTATED_CDS"/>
    <property type="molecule type" value="Genomic_DNA"/>
</dbReference>
<keyword evidence="11" id="KW-0328">Glycosyltransferase</keyword>
<keyword evidence="2 6" id="KW-0863">Zinc-finger</keyword>
<dbReference type="EMBL" id="ABJB010881795">
    <property type="status" value="NOT_ANNOTATED_CDS"/>
    <property type="molecule type" value="Genomic_DNA"/>
</dbReference>
<keyword evidence="14" id="KW-1267">Proteomics identification</keyword>
<feature type="region of interest" description="Disordered" evidence="8">
    <location>
        <begin position="267"/>
        <end position="294"/>
    </location>
</feature>
<feature type="domain" description="THAP-type" evidence="9">
    <location>
        <begin position="311"/>
        <end position="399"/>
    </location>
</feature>
<dbReference type="VEuPathDB" id="VectorBase:ISCP_026487"/>
<dbReference type="GO" id="GO:0003677">
    <property type="term" value="F:DNA binding"/>
    <property type="evidence" value="ECO:0007669"/>
    <property type="project" value="UniProtKB-UniRule"/>
</dbReference>
<dbReference type="Proteomes" id="UP000001555">
    <property type="component" value="Unassembled WGS sequence"/>
</dbReference>
<gene>
    <name evidence="11" type="ORF">IscW_ISCW014560</name>
</gene>
<reference evidence="11 13" key="1">
    <citation type="submission" date="2008-03" db="EMBL/GenBank/DDBJ databases">
        <title>Annotation of Ixodes scapularis.</title>
        <authorList>
            <consortium name="Ixodes scapularis Genome Project Consortium"/>
            <person name="Caler E."/>
            <person name="Hannick L.I."/>
            <person name="Bidwell S."/>
            <person name="Joardar V."/>
            <person name="Thiagarajan M."/>
            <person name="Amedeo P."/>
            <person name="Galinsky K.J."/>
            <person name="Schobel S."/>
            <person name="Inman J."/>
            <person name="Hostetler J."/>
            <person name="Miller J."/>
            <person name="Hammond M."/>
            <person name="Megy K."/>
            <person name="Lawson D."/>
            <person name="Kodira C."/>
            <person name="Sutton G."/>
            <person name="Meyer J."/>
            <person name="Hill C.A."/>
            <person name="Birren B."/>
            <person name="Nene V."/>
            <person name="Collins F."/>
            <person name="Alarcon-Chaidez F."/>
            <person name="Wikel S."/>
            <person name="Strausberg R."/>
        </authorList>
    </citation>
    <scope>NUCLEOTIDE SEQUENCE [LARGE SCALE GENOMIC DNA]</scope>
    <source>
        <strain evidence="13">Wikel</strain>
        <strain evidence="11">Wikel colony</strain>
    </source>
</reference>
<dbReference type="SUPFAM" id="SSF48371">
    <property type="entry name" value="ARM repeat"/>
    <property type="match status" value="1"/>
</dbReference>
<evidence type="ECO:0000256" key="5">
    <source>
        <dbReference type="ARBA" id="ARBA00023125"/>
    </source>
</evidence>
<name>B7QIE9_IXOSC</name>
<dbReference type="EMBL" id="ABJB010275361">
    <property type="status" value="NOT_ANNOTATED_CDS"/>
    <property type="molecule type" value="Genomic_DNA"/>
</dbReference>
<dbReference type="Gene3D" id="3.90.79.10">
    <property type="entry name" value="Nucleoside Triphosphate Pyrophosphohydrolase"/>
    <property type="match status" value="2"/>
</dbReference>
<feature type="compositionally biased region" description="Basic and acidic residues" evidence="8">
    <location>
        <begin position="267"/>
        <end position="284"/>
    </location>
</feature>
<keyword evidence="13" id="KW-1185">Reference proteome</keyword>
<feature type="coiled-coil region" evidence="7">
    <location>
        <begin position="82"/>
        <end position="109"/>
    </location>
</feature>
<feature type="domain" description="Nudix hydrolase" evidence="10">
    <location>
        <begin position="496"/>
        <end position="656"/>
    </location>
</feature>
<proteinExistence type="evidence at protein level"/>
<accession>B7QIE9</accession>
<dbReference type="EnsemblMetazoa" id="ISCW014560-RA">
    <property type="protein sequence ID" value="ISCW014560-PA"/>
    <property type="gene ID" value="ISCW014560"/>
</dbReference>
<dbReference type="InterPro" id="IPR006612">
    <property type="entry name" value="THAP_Znf"/>
</dbReference>
<dbReference type="GO" id="GO:0006203">
    <property type="term" value="P:dGTP catabolic process"/>
    <property type="evidence" value="ECO:0000318"/>
    <property type="project" value="GO_Central"/>
</dbReference>
<evidence type="ECO:0000256" key="4">
    <source>
        <dbReference type="ARBA" id="ARBA00022833"/>
    </source>
</evidence>
<evidence type="ECO:0000256" key="2">
    <source>
        <dbReference type="ARBA" id="ARBA00022771"/>
    </source>
</evidence>
<dbReference type="InterPro" id="IPR000086">
    <property type="entry name" value="NUDIX_hydrolase_dom"/>
</dbReference>
<dbReference type="EMBL" id="ABJB011084260">
    <property type="status" value="NOT_ANNOTATED_CDS"/>
    <property type="molecule type" value="Genomic_DNA"/>
</dbReference>
<keyword evidence="4" id="KW-0862">Zinc</keyword>
<dbReference type="PROSITE" id="PS51462">
    <property type="entry name" value="NUDIX"/>
    <property type="match status" value="2"/>
</dbReference>
<keyword evidence="1" id="KW-0479">Metal-binding</keyword>
<dbReference type="AlphaFoldDB" id="B7QIE9"/>
<dbReference type="EMBL" id="ABJB010305425">
    <property type="status" value="NOT_ANNOTATED_CDS"/>
    <property type="molecule type" value="Genomic_DNA"/>
</dbReference>
<organism>
    <name type="scientific">Ixodes scapularis</name>
    <name type="common">Black-legged tick</name>
    <name type="synonym">Deer tick</name>
    <dbReference type="NCBI Taxonomy" id="6945"/>
    <lineage>
        <taxon>Eukaryota</taxon>
        <taxon>Metazoa</taxon>
        <taxon>Ecdysozoa</taxon>
        <taxon>Arthropoda</taxon>
        <taxon>Chelicerata</taxon>
        <taxon>Arachnida</taxon>
        <taxon>Acari</taxon>
        <taxon>Parasitiformes</taxon>
        <taxon>Ixodida</taxon>
        <taxon>Ixodoidea</taxon>
        <taxon>Ixodidae</taxon>
        <taxon>Ixodinae</taxon>
        <taxon>Ixodes</taxon>
    </lineage>
</organism>
<dbReference type="InterPro" id="IPR020084">
    <property type="entry name" value="NUDIX_hydrolase_CS"/>
</dbReference>
<dbReference type="HOGENOM" id="CLU_414061_0_0_1"/>
<feature type="domain" description="Nudix hydrolase" evidence="10">
    <location>
        <begin position="171"/>
        <end position="305"/>
    </location>
</feature>
<dbReference type="GO" id="GO:0005829">
    <property type="term" value="C:cytosol"/>
    <property type="evidence" value="ECO:0000318"/>
    <property type="project" value="GO_Central"/>
</dbReference>
<dbReference type="SUPFAM" id="SSF57716">
    <property type="entry name" value="Glucocorticoid receptor-like (DNA-binding domain)"/>
    <property type="match status" value="1"/>
</dbReference>
<dbReference type="Pfam" id="PF00293">
    <property type="entry name" value="NUDIX"/>
    <property type="match status" value="2"/>
</dbReference>
<dbReference type="EMBL" id="ABJB010144724">
    <property type="status" value="NOT_ANNOTATED_CDS"/>
    <property type="molecule type" value="Genomic_DNA"/>
</dbReference>
<dbReference type="EMBL" id="ABJB010070235">
    <property type="status" value="NOT_ANNOTATED_CDS"/>
    <property type="molecule type" value="Genomic_DNA"/>
</dbReference>
<dbReference type="InterPro" id="IPR016024">
    <property type="entry name" value="ARM-type_fold"/>
</dbReference>
<dbReference type="InterPro" id="IPR020476">
    <property type="entry name" value="Nudix_hydrolase"/>
</dbReference>
<dbReference type="SUPFAM" id="SSF55811">
    <property type="entry name" value="Nudix"/>
    <property type="match status" value="2"/>
</dbReference>
<evidence type="ECO:0000313" key="11">
    <source>
        <dbReference type="EMBL" id="EEC18621.1"/>
    </source>
</evidence>
<dbReference type="STRING" id="6945.B7QIE9"/>
<evidence type="ECO:0000256" key="3">
    <source>
        <dbReference type="ARBA" id="ARBA00022801"/>
    </source>
</evidence>
<dbReference type="SMART" id="SM00692">
    <property type="entry name" value="DM3"/>
    <property type="match status" value="1"/>
</dbReference>
<keyword evidence="11" id="KW-0808">Transferase</keyword>
<dbReference type="InParanoid" id="B7QIE9"/>
<dbReference type="VEuPathDB" id="VectorBase:ISCI014560"/>
<dbReference type="InterPro" id="IPR015797">
    <property type="entry name" value="NUDIX_hydrolase-like_dom_sf"/>
</dbReference>
<evidence type="ECO:0000259" key="9">
    <source>
        <dbReference type="PROSITE" id="PS50950"/>
    </source>
</evidence>
<evidence type="ECO:0000256" key="8">
    <source>
        <dbReference type="SAM" id="MobiDB-lite"/>
    </source>
</evidence>
<dbReference type="PROSITE" id="PS50950">
    <property type="entry name" value="ZF_THAP"/>
    <property type="match status" value="1"/>
</dbReference>
<dbReference type="PRINTS" id="PR00502">
    <property type="entry name" value="NUDIXFAMILY"/>
</dbReference>
<dbReference type="EMBL" id="DS945857">
    <property type="protein sequence ID" value="EEC18621.1"/>
    <property type="molecule type" value="Genomic_DNA"/>
</dbReference>
<dbReference type="SMART" id="SM00980">
    <property type="entry name" value="THAP"/>
    <property type="match status" value="1"/>
</dbReference>